<evidence type="ECO:0000256" key="2">
    <source>
        <dbReference type="ARBA" id="ARBA00001911"/>
    </source>
</evidence>
<name>A0ABV2KRX5_9BACI</name>
<protein>
    <recommendedName>
        <fullName evidence="8 18">3-dehydroquinate synthase</fullName>
        <ecNumber evidence="7 18">4.2.3.4</ecNumber>
    </recommendedName>
</protein>
<evidence type="ECO:0000256" key="17">
    <source>
        <dbReference type="ARBA" id="ARBA00023285"/>
    </source>
</evidence>
<dbReference type="InterPro" id="IPR016037">
    <property type="entry name" value="DHQ_synth_AroB"/>
</dbReference>
<evidence type="ECO:0000256" key="6">
    <source>
        <dbReference type="ARBA" id="ARBA00005412"/>
    </source>
</evidence>
<dbReference type="CDD" id="cd08195">
    <property type="entry name" value="DHQS"/>
    <property type="match status" value="1"/>
</dbReference>
<feature type="domain" description="3-dehydroquinate synthase C-terminal" evidence="20">
    <location>
        <begin position="178"/>
        <end position="321"/>
    </location>
</feature>
<evidence type="ECO:0000256" key="11">
    <source>
        <dbReference type="ARBA" id="ARBA00022723"/>
    </source>
</evidence>
<evidence type="ECO:0000256" key="3">
    <source>
        <dbReference type="ARBA" id="ARBA00001941"/>
    </source>
</evidence>
<evidence type="ECO:0000256" key="14">
    <source>
        <dbReference type="ARBA" id="ARBA00023027"/>
    </source>
</evidence>
<evidence type="ECO:0000256" key="8">
    <source>
        <dbReference type="ARBA" id="ARBA00017684"/>
    </source>
</evidence>
<comment type="pathway">
    <text evidence="5">Metabolic intermediate biosynthesis; chorismate biosynthesis; chorismate from D-erythrose 4-phosphate and phosphoenolpyruvate: step 2/7.</text>
</comment>
<organism evidence="21 22">
    <name type="scientific">Alkalibacillus flavidus</name>
    <dbReference type="NCBI Taxonomy" id="546021"/>
    <lineage>
        <taxon>Bacteria</taxon>
        <taxon>Bacillati</taxon>
        <taxon>Bacillota</taxon>
        <taxon>Bacilli</taxon>
        <taxon>Bacillales</taxon>
        <taxon>Bacillaceae</taxon>
        <taxon>Alkalibacillus</taxon>
    </lineage>
</organism>
<evidence type="ECO:0000313" key="22">
    <source>
        <dbReference type="Proteomes" id="UP001549167"/>
    </source>
</evidence>
<evidence type="ECO:0000256" key="12">
    <source>
        <dbReference type="ARBA" id="ARBA00022741"/>
    </source>
</evidence>
<comment type="subcellular location">
    <subcellularLocation>
        <location evidence="4">Cytoplasm</location>
    </subcellularLocation>
</comment>
<evidence type="ECO:0000259" key="20">
    <source>
        <dbReference type="Pfam" id="PF24621"/>
    </source>
</evidence>
<dbReference type="GO" id="GO:0003856">
    <property type="term" value="F:3-dehydroquinate synthase activity"/>
    <property type="evidence" value="ECO:0007669"/>
    <property type="project" value="UniProtKB-EC"/>
</dbReference>
<accession>A0ABV2KRX5</accession>
<reference evidence="21 22" key="1">
    <citation type="submission" date="2024-06" db="EMBL/GenBank/DDBJ databases">
        <title>Genomic Encyclopedia of Type Strains, Phase IV (KMG-IV): sequencing the most valuable type-strain genomes for metagenomic binning, comparative biology and taxonomic classification.</title>
        <authorList>
            <person name="Goeker M."/>
        </authorList>
    </citation>
    <scope>NUCLEOTIDE SEQUENCE [LARGE SCALE GENOMIC DNA]</scope>
    <source>
        <strain evidence="21 22">DSM 23520</strain>
    </source>
</reference>
<evidence type="ECO:0000256" key="13">
    <source>
        <dbReference type="ARBA" id="ARBA00022833"/>
    </source>
</evidence>
<evidence type="ECO:0000313" key="21">
    <source>
        <dbReference type="EMBL" id="MET3682333.1"/>
    </source>
</evidence>
<gene>
    <name evidence="21" type="ORF">ABID56_000412</name>
</gene>
<evidence type="ECO:0000256" key="10">
    <source>
        <dbReference type="ARBA" id="ARBA00022605"/>
    </source>
</evidence>
<dbReference type="NCBIfam" id="TIGR01357">
    <property type="entry name" value="aroB"/>
    <property type="match status" value="1"/>
</dbReference>
<comment type="catalytic activity">
    <reaction evidence="1">
        <text>7-phospho-2-dehydro-3-deoxy-D-arabino-heptonate = 3-dehydroquinate + phosphate</text>
        <dbReference type="Rhea" id="RHEA:21968"/>
        <dbReference type="ChEBI" id="CHEBI:32364"/>
        <dbReference type="ChEBI" id="CHEBI:43474"/>
        <dbReference type="ChEBI" id="CHEBI:58394"/>
        <dbReference type="EC" id="4.2.3.4"/>
    </reaction>
</comment>
<evidence type="ECO:0000256" key="5">
    <source>
        <dbReference type="ARBA" id="ARBA00004661"/>
    </source>
</evidence>
<dbReference type="Gene3D" id="3.40.50.1970">
    <property type="match status" value="1"/>
</dbReference>
<comment type="caution">
    <text evidence="21">The sequence shown here is derived from an EMBL/GenBank/DDBJ whole genome shotgun (WGS) entry which is preliminary data.</text>
</comment>
<comment type="cofactor">
    <cofactor evidence="2">
        <name>NAD(+)</name>
        <dbReference type="ChEBI" id="CHEBI:57540"/>
    </cofactor>
</comment>
<keyword evidence="9" id="KW-0963">Cytoplasm</keyword>
<keyword evidence="16 21" id="KW-0456">Lyase</keyword>
<dbReference type="SUPFAM" id="SSF56796">
    <property type="entry name" value="Dehydroquinate synthase-like"/>
    <property type="match status" value="1"/>
</dbReference>
<dbReference type="PANTHER" id="PTHR43622:SF7">
    <property type="entry name" value="3-DEHYDROQUINATE SYNTHASE, CHLOROPLASTIC"/>
    <property type="match status" value="1"/>
</dbReference>
<dbReference type="RefSeq" id="WP_354218849.1">
    <property type="nucleotide sequence ID" value="NZ_JBEPMX010000001.1"/>
</dbReference>
<dbReference type="EC" id="4.2.3.4" evidence="7 18"/>
<proteinExistence type="inferred from homology"/>
<keyword evidence="11" id="KW-0479">Metal-binding</keyword>
<dbReference type="InterPro" id="IPR030960">
    <property type="entry name" value="DHQS/DOIS_N"/>
</dbReference>
<evidence type="ECO:0000256" key="1">
    <source>
        <dbReference type="ARBA" id="ARBA00001393"/>
    </source>
</evidence>
<keyword evidence="14" id="KW-0520">NAD</keyword>
<dbReference type="InterPro" id="IPR050071">
    <property type="entry name" value="Dehydroquinate_synthase"/>
</dbReference>
<keyword evidence="22" id="KW-1185">Reference proteome</keyword>
<dbReference type="InterPro" id="IPR056179">
    <property type="entry name" value="DHQS_C"/>
</dbReference>
<evidence type="ECO:0000256" key="16">
    <source>
        <dbReference type="ARBA" id="ARBA00023239"/>
    </source>
</evidence>
<keyword evidence="13" id="KW-0862">Zinc</keyword>
<evidence type="ECO:0000256" key="9">
    <source>
        <dbReference type="ARBA" id="ARBA00022490"/>
    </source>
</evidence>
<evidence type="ECO:0000256" key="4">
    <source>
        <dbReference type="ARBA" id="ARBA00004496"/>
    </source>
</evidence>
<dbReference type="PANTHER" id="PTHR43622">
    <property type="entry name" value="3-DEHYDROQUINATE SYNTHASE"/>
    <property type="match status" value="1"/>
</dbReference>
<feature type="domain" description="3-dehydroquinate synthase N-terminal" evidence="19">
    <location>
        <begin position="65"/>
        <end position="176"/>
    </location>
</feature>
<keyword evidence="10" id="KW-0028">Amino-acid biosynthesis</keyword>
<comment type="cofactor">
    <cofactor evidence="3">
        <name>Co(2+)</name>
        <dbReference type="ChEBI" id="CHEBI:48828"/>
    </cofactor>
</comment>
<keyword evidence="12" id="KW-0547">Nucleotide-binding</keyword>
<dbReference type="PIRSF" id="PIRSF001455">
    <property type="entry name" value="DHQ_synth"/>
    <property type="match status" value="1"/>
</dbReference>
<keyword evidence="15" id="KW-0057">Aromatic amino acid biosynthesis</keyword>
<dbReference type="EMBL" id="JBEPMX010000001">
    <property type="protein sequence ID" value="MET3682333.1"/>
    <property type="molecule type" value="Genomic_DNA"/>
</dbReference>
<dbReference type="Pfam" id="PF24621">
    <property type="entry name" value="DHQS_C"/>
    <property type="match status" value="1"/>
</dbReference>
<dbReference type="Pfam" id="PF01761">
    <property type="entry name" value="DHQ_synthase"/>
    <property type="match status" value="1"/>
</dbReference>
<dbReference type="Gene3D" id="1.20.1090.10">
    <property type="entry name" value="Dehydroquinate synthase-like - alpha domain"/>
    <property type="match status" value="1"/>
</dbReference>
<evidence type="ECO:0000256" key="7">
    <source>
        <dbReference type="ARBA" id="ARBA00013031"/>
    </source>
</evidence>
<evidence type="ECO:0000256" key="15">
    <source>
        <dbReference type="ARBA" id="ARBA00023141"/>
    </source>
</evidence>
<comment type="similarity">
    <text evidence="6">Belongs to the sugar phosphate cyclases superfamily. Dehydroquinate synthase family.</text>
</comment>
<dbReference type="Proteomes" id="UP001549167">
    <property type="component" value="Unassembled WGS sequence"/>
</dbReference>
<evidence type="ECO:0000259" key="19">
    <source>
        <dbReference type="Pfam" id="PF01761"/>
    </source>
</evidence>
<keyword evidence="17" id="KW-0170">Cobalt</keyword>
<dbReference type="InterPro" id="IPR030963">
    <property type="entry name" value="DHQ_synth_fam"/>
</dbReference>
<evidence type="ECO:0000256" key="18">
    <source>
        <dbReference type="NCBIfam" id="TIGR01357"/>
    </source>
</evidence>
<sequence>MNKITMQSVRPYDIVLGDELRHDTLNRLKPFNFQKIAIITDEHVAPLYLHDVKSQLESEYTVVDYVIPAGESSKSMAQFEAILSFLNRHHFDRHSAIIALGGGVVGDLAGYVAASYMRGIGFVQMPTTILAHDSSVGGKVAINLDDIKNLVGHFYPPHIVLYDCSTLMTLNDQEWRSGFAEIIKHRYLKPDMLSQLLYHVQSFDELTTKDLEIILGQSIAVKQTIVEADEHEQSIRQHLNLGHTLAHAIESVFADQQVTHGEAVMVGLLFDLYLSDRIHNRRYPYLTDDFLNWLTDLGYHLTLHYWPIQQLIDAMAHDKKNKSGQITCIVLDEHGIPYAKQFSDNEIAQHLHDFTDELRRYTYLRPLI</sequence>